<gene>
    <name evidence="1" type="ORF">HNR67_001776</name>
</gene>
<comment type="caution">
    <text evidence="1">The sequence shown here is derived from an EMBL/GenBank/DDBJ whole genome shotgun (WGS) entry which is preliminary data.</text>
</comment>
<dbReference type="RefSeq" id="WP_185001602.1">
    <property type="nucleotide sequence ID" value="NZ_BAAAUI010000031.1"/>
</dbReference>
<name>A0A7W7C6X4_9PSEU</name>
<dbReference type="SUPFAM" id="SSF141694">
    <property type="entry name" value="AF2212/PG0164-like"/>
    <property type="match status" value="1"/>
</dbReference>
<keyword evidence="2" id="KW-1185">Reference proteome</keyword>
<evidence type="ECO:0000313" key="2">
    <source>
        <dbReference type="Proteomes" id="UP000533598"/>
    </source>
</evidence>
<dbReference type="EMBL" id="JACHMH010000001">
    <property type="protein sequence ID" value="MBB4675658.1"/>
    <property type="molecule type" value="Genomic_DNA"/>
</dbReference>
<dbReference type="Proteomes" id="UP000533598">
    <property type="component" value="Unassembled WGS sequence"/>
</dbReference>
<reference evidence="1 2" key="1">
    <citation type="submission" date="2020-08" db="EMBL/GenBank/DDBJ databases">
        <title>Sequencing the genomes of 1000 actinobacteria strains.</title>
        <authorList>
            <person name="Klenk H.-P."/>
        </authorList>
    </citation>
    <scope>NUCLEOTIDE SEQUENCE [LARGE SCALE GENOMIC DNA]</scope>
    <source>
        <strain evidence="1 2">DSM 44230</strain>
    </source>
</reference>
<dbReference type="AlphaFoldDB" id="A0A7W7C6X4"/>
<proteinExistence type="predicted"/>
<evidence type="ECO:0000313" key="1">
    <source>
        <dbReference type="EMBL" id="MBB4675658.1"/>
    </source>
</evidence>
<dbReference type="Pfam" id="PF13376">
    <property type="entry name" value="OmdA"/>
    <property type="match status" value="1"/>
</dbReference>
<evidence type="ECO:0008006" key="3">
    <source>
        <dbReference type="Google" id="ProtNLM"/>
    </source>
</evidence>
<dbReference type="Pfam" id="PF08922">
    <property type="entry name" value="DUF1905"/>
    <property type="match status" value="1"/>
</dbReference>
<dbReference type="Gene3D" id="2.40.30.100">
    <property type="entry name" value="AF2212/PG0164-like"/>
    <property type="match status" value="1"/>
</dbReference>
<dbReference type="InterPro" id="IPR015018">
    <property type="entry name" value="DUF1905"/>
</dbReference>
<dbReference type="InterPro" id="IPR037079">
    <property type="entry name" value="AF2212/PG0164-like_sf"/>
</dbReference>
<organism evidence="1 2">
    <name type="scientific">Crossiella cryophila</name>
    <dbReference type="NCBI Taxonomy" id="43355"/>
    <lineage>
        <taxon>Bacteria</taxon>
        <taxon>Bacillati</taxon>
        <taxon>Actinomycetota</taxon>
        <taxon>Actinomycetes</taxon>
        <taxon>Pseudonocardiales</taxon>
        <taxon>Pseudonocardiaceae</taxon>
        <taxon>Crossiella</taxon>
    </lineage>
</organism>
<accession>A0A7W7C6X4</accession>
<sequence length="149" mass="15887">MKFLTTVELGGKNATGLRVPVEVVEVLDAGKRPAVKVTIGKHSYRSTVAVMGGEYWLPLSAENRTAAGVAAGDRIEVTVALDTAPRTVEVPADLAAALAAEPAAAEFFRSLSYSNQRWHTLNIDGAKTADTRARRVAKSVELLKEGKAR</sequence>
<protein>
    <recommendedName>
        <fullName evidence="3">DUF1905 domain-containing protein</fullName>
    </recommendedName>
</protein>